<feature type="non-terminal residue" evidence="2">
    <location>
        <position position="1"/>
    </location>
</feature>
<protein>
    <submittedName>
        <fullName evidence="2">Uncharacterized protein</fullName>
    </submittedName>
</protein>
<evidence type="ECO:0000313" key="3">
    <source>
        <dbReference type="Proteomes" id="UP001234989"/>
    </source>
</evidence>
<dbReference type="Proteomes" id="UP001234989">
    <property type="component" value="Chromosome 6"/>
</dbReference>
<keyword evidence="1" id="KW-1133">Transmembrane helix</keyword>
<reference evidence="2" key="1">
    <citation type="submission" date="2023-08" db="EMBL/GenBank/DDBJ databases">
        <title>A de novo genome assembly of Solanum verrucosum Schlechtendal, a Mexican diploid species geographically isolated from the other diploid A-genome species in potato relatives.</title>
        <authorList>
            <person name="Hosaka K."/>
        </authorList>
    </citation>
    <scope>NUCLEOTIDE SEQUENCE</scope>
    <source>
        <tissue evidence="2">Young leaves</tissue>
    </source>
</reference>
<feature type="transmembrane region" description="Helical" evidence="1">
    <location>
        <begin position="24"/>
        <end position="42"/>
    </location>
</feature>
<gene>
    <name evidence="2" type="ORF">MTR67_026532</name>
</gene>
<dbReference type="EMBL" id="CP133617">
    <property type="protein sequence ID" value="WMV33147.1"/>
    <property type="molecule type" value="Genomic_DNA"/>
</dbReference>
<dbReference type="AlphaFoldDB" id="A0AAF0QZ43"/>
<evidence type="ECO:0000256" key="1">
    <source>
        <dbReference type="SAM" id="Phobius"/>
    </source>
</evidence>
<name>A0AAF0QZ43_SOLVR</name>
<evidence type="ECO:0000313" key="2">
    <source>
        <dbReference type="EMBL" id="WMV33147.1"/>
    </source>
</evidence>
<keyword evidence="3" id="KW-1185">Reference proteome</keyword>
<proteinExistence type="predicted"/>
<keyword evidence="1" id="KW-0812">Transmembrane</keyword>
<accession>A0AAF0QZ43</accession>
<keyword evidence="1" id="KW-0472">Membrane</keyword>
<sequence length="55" mass="5910">CVAADHSASLVRIVDQLGDSPFSVVHLHLAPSFSIIILWVIGQHGTASRNFSAMH</sequence>
<organism evidence="2 3">
    <name type="scientific">Solanum verrucosum</name>
    <dbReference type="NCBI Taxonomy" id="315347"/>
    <lineage>
        <taxon>Eukaryota</taxon>
        <taxon>Viridiplantae</taxon>
        <taxon>Streptophyta</taxon>
        <taxon>Embryophyta</taxon>
        <taxon>Tracheophyta</taxon>
        <taxon>Spermatophyta</taxon>
        <taxon>Magnoliopsida</taxon>
        <taxon>eudicotyledons</taxon>
        <taxon>Gunneridae</taxon>
        <taxon>Pentapetalae</taxon>
        <taxon>asterids</taxon>
        <taxon>lamiids</taxon>
        <taxon>Solanales</taxon>
        <taxon>Solanaceae</taxon>
        <taxon>Solanoideae</taxon>
        <taxon>Solaneae</taxon>
        <taxon>Solanum</taxon>
    </lineage>
</organism>